<organism evidence="2 3">
    <name type="scientific">Acropora cervicornis</name>
    <name type="common">Staghorn coral</name>
    <dbReference type="NCBI Taxonomy" id="6130"/>
    <lineage>
        <taxon>Eukaryota</taxon>
        <taxon>Metazoa</taxon>
        <taxon>Cnidaria</taxon>
        <taxon>Anthozoa</taxon>
        <taxon>Hexacorallia</taxon>
        <taxon>Scleractinia</taxon>
        <taxon>Astrocoeniina</taxon>
        <taxon>Acroporidae</taxon>
        <taxon>Acropora</taxon>
    </lineage>
</organism>
<reference evidence="2" key="1">
    <citation type="journal article" date="2023" name="G3 (Bethesda)">
        <title>Whole genome assembly and annotation of the endangered Caribbean coral Acropora cervicornis.</title>
        <authorList>
            <person name="Selwyn J.D."/>
            <person name="Vollmer S.V."/>
        </authorList>
    </citation>
    <scope>NUCLEOTIDE SEQUENCE</scope>
    <source>
        <strain evidence="2">K2</strain>
    </source>
</reference>
<comment type="caution">
    <text evidence="2">The sequence shown here is derived from an EMBL/GenBank/DDBJ whole genome shotgun (WGS) entry which is preliminary data.</text>
</comment>
<name>A0AAD9PY03_ACRCE</name>
<feature type="transmembrane region" description="Helical" evidence="1">
    <location>
        <begin position="272"/>
        <end position="293"/>
    </location>
</feature>
<reference evidence="2" key="2">
    <citation type="journal article" date="2023" name="Science">
        <title>Genomic signatures of disease resistance in endangered staghorn corals.</title>
        <authorList>
            <person name="Vollmer S.V."/>
            <person name="Selwyn J.D."/>
            <person name="Despard B.A."/>
            <person name="Roesel C.L."/>
        </authorList>
    </citation>
    <scope>NUCLEOTIDE SEQUENCE</scope>
    <source>
        <strain evidence="2">K2</strain>
    </source>
</reference>
<dbReference type="EMBL" id="JARQWQ010000100">
    <property type="protein sequence ID" value="KAK2551227.1"/>
    <property type="molecule type" value="Genomic_DNA"/>
</dbReference>
<proteinExistence type="predicted"/>
<feature type="transmembrane region" description="Helical" evidence="1">
    <location>
        <begin position="216"/>
        <end position="234"/>
    </location>
</feature>
<accession>A0AAD9PY03</accession>
<evidence type="ECO:0000313" key="2">
    <source>
        <dbReference type="EMBL" id="KAK2551227.1"/>
    </source>
</evidence>
<dbReference type="AlphaFoldDB" id="A0AAD9PY03"/>
<sequence>MTVKTVICHWFTFMLSFPRTQPLSSLQKFTQWSSVFAYCGGGLSLLVFPQLWDIILHLESNGRSEGYLRLTGLGVLEIGFIFVISARSTLQGPSHVTILGSIAERLLYVNGILLMLILRGMVPLSFGLVFMVLDSSLSLITLVIWFRETEGASVSLLIKEVFLPILNCHGARSGASNAAIFFVGFFQLLFSLIFVIRPEIARIILHLDRFHGNSKGFLATSFFTMSIHGWYHVINACAVNHPFVPAALFYRIFFNFPALIILGSVDQIEQTLCFAVLMCEICFFLIILFFDIFQKVLQNDESEEQILLTSTDKEKIEATSK</sequence>
<protein>
    <submittedName>
        <fullName evidence="2">Uncharacterized protein</fullName>
    </submittedName>
</protein>
<keyword evidence="1" id="KW-0472">Membrane</keyword>
<feature type="transmembrane region" description="Helical" evidence="1">
    <location>
        <begin position="246"/>
        <end position="265"/>
    </location>
</feature>
<evidence type="ECO:0000313" key="3">
    <source>
        <dbReference type="Proteomes" id="UP001249851"/>
    </source>
</evidence>
<gene>
    <name evidence="2" type="ORF">P5673_027992</name>
</gene>
<keyword evidence="1" id="KW-1133">Transmembrane helix</keyword>
<feature type="transmembrane region" description="Helical" evidence="1">
    <location>
        <begin position="178"/>
        <end position="196"/>
    </location>
</feature>
<keyword evidence="3" id="KW-1185">Reference proteome</keyword>
<feature type="transmembrane region" description="Helical" evidence="1">
    <location>
        <begin position="67"/>
        <end position="86"/>
    </location>
</feature>
<feature type="transmembrane region" description="Helical" evidence="1">
    <location>
        <begin position="98"/>
        <end position="118"/>
    </location>
</feature>
<feature type="transmembrane region" description="Helical" evidence="1">
    <location>
        <begin position="35"/>
        <end position="55"/>
    </location>
</feature>
<keyword evidence="1" id="KW-0812">Transmembrane</keyword>
<dbReference type="Proteomes" id="UP001249851">
    <property type="component" value="Unassembled WGS sequence"/>
</dbReference>
<evidence type="ECO:0000256" key="1">
    <source>
        <dbReference type="SAM" id="Phobius"/>
    </source>
</evidence>